<dbReference type="Proteomes" id="UP000749559">
    <property type="component" value="Unassembled WGS sequence"/>
</dbReference>
<accession>A0A8J1UM76</accession>
<dbReference type="EMBL" id="CAIIXF020000007">
    <property type="protein sequence ID" value="CAH1788193.1"/>
    <property type="molecule type" value="Genomic_DNA"/>
</dbReference>
<proteinExistence type="predicted"/>
<protein>
    <submittedName>
        <fullName evidence="1">Uncharacterized protein</fullName>
    </submittedName>
</protein>
<gene>
    <name evidence="1" type="ORF">OFUS_LOCUS13768</name>
</gene>
<sequence>MVRMGSSCISKLSKIILFLSLLQIASTRDIITLKRRFKNAPTLTALLRDVQTINRNDKQRMAHSNINDGRKMHLVEIKEPMFENENGLHNGLHKRQWDDYGIPANRFGKRNAEAHKRWGAIWLSPFKRQGSAPSSSATREYNMNPGCTFMCLPTVIWNTMSPSKKTRSFQGSFTHVHNGENVRCFPRNCDSTDYSEPFKHLLENSIGTAENRNVFQNEQYGRNGGASYVLDDDSDANYFENDIDIVDPLQDY</sequence>
<keyword evidence="2" id="KW-1185">Reference proteome</keyword>
<organism evidence="1 2">
    <name type="scientific">Owenia fusiformis</name>
    <name type="common">Polychaete worm</name>
    <dbReference type="NCBI Taxonomy" id="6347"/>
    <lineage>
        <taxon>Eukaryota</taxon>
        <taxon>Metazoa</taxon>
        <taxon>Spiralia</taxon>
        <taxon>Lophotrochozoa</taxon>
        <taxon>Annelida</taxon>
        <taxon>Polychaeta</taxon>
        <taxon>Sedentaria</taxon>
        <taxon>Canalipalpata</taxon>
        <taxon>Sabellida</taxon>
        <taxon>Oweniida</taxon>
        <taxon>Oweniidae</taxon>
        <taxon>Owenia</taxon>
    </lineage>
</organism>
<reference evidence="1" key="1">
    <citation type="submission" date="2022-03" db="EMBL/GenBank/DDBJ databases">
        <authorList>
            <person name="Martin C."/>
        </authorList>
    </citation>
    <scope>NUCLEOTIDE SEQUENCE</scope>
</reference>
<dbReference type="AlphaFoldDB" id="A0A8J1UM76"/>
<comment type="caution">
    <text evidence="1">The sequence shown here is derived from an EMBL/GenBank/DDBJ whole genome shotgun (WGS) entry which is preliminary data.</text>
</comment>
<evidence type="ECO:0000313" key="2">
    <source>
        <dbReference type="Proteomes" id="UP000749559"/>
    </source>
</evidence>
<name>A0A8J1UM76_OWEFU</name>
<evidence type="ECO:0000313" key="1">
    <source>
        <dbReference type="EMBL" id="CAH1788193.1"/>
    </source>
</evidence>